<evidence type="ECO:0000313" key="3">
    <source>
        <dbReference type="Proteomes" id="UP000245207"/>
    </source>
</evidence>
<dbReference type="PANTHER" id="PTHR34056:SF1">
    <property type="entry name" value="GPI-ANCHORED PROTEIN"/>
    <property type="match status" value="1"/>
</dbReference>
<dbReference type="EMBL" id="PKPP01009644">
    <property type="protein sequence ID" value="PWA47800.1"/>
    <property type="molecule type" value="Genomic_DNA"/>
</dbReference>
<evidence type="ECO:0000256" key="1">
    <source>
        <dbReference type="SAM" id="SignalP"/>
    </source>
</evidence>
<proteinExistence type="predicted"/>
<comment type="caution">
    <text evidence="2">The sequence shown here is derived from an EMBL/GenBank/DDBJ whole genome shotgun (WGS) entry which is preliminary data.</text>
</comment>
<sequence length="319" mass="35267">MKLYFLFPLVIILFLRLTVTSADPTTVQSFHPPPLTTIPAFPEQSATSGCPLDLPNNLFTSIKHACTSKHNSESGAGAALRRYKCCPVLAAWLYSAYSSTALGKTIINQSQQTYYDHDLPMLPNDSETCIDNLENGLKAKGIELMRMNETCDVVYCECGIRLHPLSCPQAFSVNKAGDLVGNHRVKKLEKSCLNNGCTKCLKTLQMLNKVDNVTANKSEERTSKILNEDCEQMGLTWLLAKNRSAYIDTVSAILRATMMSNDVNSIPESCTLNDGMPLAVDSSEINDSSSTSMFHPSPTLHLLSLYMLYVSIRQLFDSM</sequence>
<feature type="chain" id="PRO_5015458858" evidence="1">
    <location>
        <begin position="23"/>
        <end position="319"/>
    </location>
</feature>
<accession>A0A2U1LFM8</accession>
<keyword evidence="3" id="KW-1185">Reference proteome</keyword>
<dbReference type="InterPro" id="IPR040376">
    <property type="entry name" value="At4g28100-like"/>
</dbReference>
<dbReference type="STRING" id="35608.A0A2U1LFM8"/>
<organism evidence="2 3">
    <name type="scientific">Artemisia annua</name>
    <name type="common">Sweet wormwood</name>
    <dbReference type="NCBI Taxonomy" id="35608"/>
    <lineage>
        <taxon>Eukaryota</taxon>
        <taxon>Viridiplantae</taxon>
        <taxon>Streptophyta</taxon>
        <taxon>Embryophyta</taxon>
        <taxon>Tracheophyta</taxon>
        <taxon>Spermatophyta</taxon>
        <taxon>Magnoliopsida</taxon>
        <taxon>eudicotyledons</taxon>
        <taxon>Gunneridae</taxon>
        <taxon>Pentapetalae</taxon>
        <taxon>asterids</taxon>
        <taxon>campanulids</taxon>
        <taxon>Asterales</taxon>
        <taxon>Asteraceae</taxon>
        <taxon>Asteroideae</taxon>
        <taxon>Anthemideae</taxon>
        <taxon>Artemisiinae</taxon>
        <taxon>Artemisia</taxon>
    </lineage>
</organism>
<dbReference type="PANTHER" id="PTHR34056">
    <property type="entry name" value="GPI-ANCHORED PROTEIN"/>
    <property type="match status" value="1"/>
</dbReference>
<dbReference type="OrthoDB" id="764087at2759"/>
<keyword evidence="1" id="KW-0732">Signal</keyword>
<dbReference type="Proteomes" id="UP000245207">
    <property type="component" value="Unassembled WGS sequence"/>
</dbReference>
<feature type="signal peptide" evidence="1">
    <location>
        <begin position="1"/>
        <end position="22"/>
    </location>
</feature>
<protein>
    <submittedName>
        <fullName evidence="2">Uncharacterized protein</fullName>
    </submittedName>
</protein>
<dbReference type="AlphaFoldDB" id="A0A2U1LFM8"/>
<name>A0A2U1LFM8_ARTAN</name>
<reference evidence="2 3" key="1">
    <citation type="journal article" date="2018" name="Mol. Plant">
        <title>The genome of Artemisia annua provides insight into the evolution of Asteraceae family and artemisinin biosynthesis.</title>
        <authorList>
            <person name="Shen Q."/>
            <person name="Zhang L."/>
            <person name="Liao Z."/>
            <person name="Wang S."/>
            <person name="Yan T."/>
            <person name="Shi P."/>
            <person name="Liu M."/>
            <person name="Fu X."/>
            <person name="Pan Q."/>
            <person name="Wang Y."/>
            <person name="Lv Z."/>
            <person name="Lu X."/>
            <person name="Zhang F."/>
            <person name="Jiang W."/>
            <person name="Ma Y."/>
            <person name="Chen M."/>
            <person name="Hao X."/>
            <person name="Li L."/>
            <person name="Tang Y."/>
            <person name="Lv G."/>
            <person name="Zhou Y."/>
            <person name="Sun X."/>
            <person name="Brodelius P.E."/>
            <person name="Rose J.K.C."/>
            <person name="Tang K."/>
        </authorList>
    </citation>
    <scope>NUCLEOTIDE SEQUENCE [LARGE SCALE GENOMIC DNA]</scope>
    <source>
        <strain evidence="3">cv. Huhao1</strain>
        <tissue evidence="2">Leaf</tissue>
    </source>
</reference>
<gene>
    <name evidence="2" type="ORF">CTI12_AA496220</name>
</gene>
<evidence type="ECO:0000313" key="2">
    <source>
        <dbReference type="EMBL" id="PWA47800.1"/>
    </source>
</evidence>